<keyword evidence="3" id="KW-0418">Kinase</keyword>
<dbReference type="CDD" id="cd13999">
    <property type="entry name" value="STKc_MAP3K-like"/>
    <property type="match status" value="1"/>
</dbReference>
<evidence type="ECO:0000256" key="3">
    <source>
        <dbReference type="ARBA" id="ARBA00022777"/>
    </source>
</evidence>
<dbReference type="OrthoDB" id="10261027at2759"/>
<dbReference type="GO" id="GO:0005524">
    <property type="term" value="F:ATP binding"/>
    <property type="evidence" value="ECO:0007669"/>
    <property type="project" value="UniProtKB-UniRule"/>
</dbReference>
<dbReference type="Proteomes" id="UP000230069">
    <property type="component" value="Unassembled WGS sequence"/>
</dbReference>
<evidence type="ECO:0000256" key="1">
    <source>
        <dbReference type="ARBA" id="ARBA00022679"/>
    </source>
</evidence>
<feature type="compositionally biased region" description="Low complexity" evidence="7">
    <location>
        <begin position="37"/>
        <end position="51"/>
    </location>
</feature>
<evidence type="ECO:0000313" key="10">
    <source>
        <dbReference type="Proteomes" id="UP000230069"/>
    </source>
</evidence>
<dbReference type="PROSITE" id="PS50011">
    <property type="entry name" value="PROTEIN_KINASE_DOM"/>
    <property type="match status" value="1"/>
</dbReference>
<evidence type="ECO:0000259" key="8">
    <source>
        <dbReference type="PROSITE" id="PS50011"/>
    </source>
</evidence>
<reference evidence="9 10" key="1">
    <citation type="submission" date="2017-09" db="EMBL/GenBank/DDBJ databases">
        <title>WGS assembly of Aquilegia coerulea Goldsmith.</title>
        <authorList>
            <person name="Hodges S."/>
            <person name="Kramer E."/>
            <person name="Nordborg M."/>
            <person name="Tomkins J."/>
            <person name="Borevitz J."/>
            <person name="Derieg N."/>
            <person name="Yan J."/>
            <person name="Mihaltcheva S."/>
            <person name="Hayes R.D."/>
            <person name="Rokhsar D."/>
        </authorList>
    </citation>
    <scope>NUCLEOTIDE SEQUENCE [LARGE SCALE GENOMIC DNA]</scope>
    <source>
        <strain evidence="10">cv. Goldsmith</strain>
    </source>
</reference>
<dbReference type="InterPro" id="IPR011009">
    <property type="entry name" value="Kinase-like_dom_sf"/>
</dbReference>
<feature type="region of interest" description="Disordered" evidence="7">
    <location>
        <begin position="1"/>
        <end position="64"/>
    </location>
</feature>
<evidence type="ECO:0000256" key="2">
    <source>
        <dbReference type="ARBA" id="ARBA00022741"/>
    </source>
</evidence>
<comment type="similarity">
    <text evidence="6">Belongs to the protein kinase superfamily.</text>
</comment>
<organism evidence="9 10">
    <name type="scientific">Aquilegia coerulea</name>
    <name type="common">Rocky mountain columbine</name>
    <dbReference type="NCBI Taxonomy" id="218851"/>
    <lineage>
        <taxon>Eukaryota</taxon>
        <taxon>Viridiplantae</taxon>
        <taxon>Streptophyta</taxon>
        <taxon>Embryophyta</taxon>
        <taxon>Tracheophyta</taxon>
        <taxon>Spermatophyta</taxon>
        <taxon>Magnoliopsida</taxon>
        <taxon>Ranunculales</taxon>
        <taxon>Ranunculaceae</taxon>
        <taxon>Thalictroideae</taxon>
        <taxon>Aquilegia</taxon>
    </lineage>
</organism>
<dbReference type="STRING" id="218851.A0A2G5CA34"/>
<feature type="compositionally biased region" description="Basic and acidic residues" evidence="7">
    <location>
        <begin position="1"/>
        <end position="10"/>
    </location>
</feature>
<dbReference type="InParanoid" id="A0A2G5CA34"/>
<dbReference type="AlphaFoldDB" id="A0A2G5CA34"/>
<dbReference type="PANTHER" id="PTHR44329:SF11">
    <property type="entry name" value="OS09G0443600 PROTEIN"/>
    <property type="match status" value="1"/>
</dbReference>
<keyword evidence="10" id="KW-1185">Reference proteome</keyword>
<evidence type="ECO:0000256" key="7">
    <source>
        <dbReference type="SAM" id="MobiDB-lite"/>
    </source>
</evidence>
<dbReference type="InterPro" id="IPR000719">
    <property type="entry name" value="Prot_kinase_dom"/>
</dbReference>
<dbReference type="SUPFAM" id="SSF56112">
    <property type="entry name" value="Protein kinase-like (PK-like)"/>
    <property type="match status" value="1"/>
</dbReference>
<keyword evidence="4 5" id="KW-0067">ATP-binding</keyword>
<dbReference type="Gene3D" id="1.10.510.10">
    <property type="entry name" value="Transferase(Phosphotransferase) domain 1"/>
    <property type="match status" value="1"/>
</dbReference>
<evidence type="ECO:0000256" key="6">
    <source>
        <dbReference type="RuleBase" id="RU000304"/>
    </source>
</evidence>
<dbReference type="PANTHER" id="PTHR44329">
    <property type="entry name" value="SERINE/THREONINE-PROTEIN KINASE TNNI3K-RELATED"/>
    <property type="match status" value="1"/>
</dbReference>
<dbReference type="PROSITE" id="PS00107">
    <property type="entry name" value="PROTEIN_KINASE_ATP"/>
    <property type="match status" value="1"/>
</dbReference>
<dbReference type="SMART" id="SM00220">
    <property type="entry name" value="S_TKc"/>
    <property type="match status" value="1"/>
</dbReference>
<dbReference type="PROSITE" id="PS00108">
    <property type="entry name" value="PROTEIN_KINASE_ST"/>
    <property type="match status" value="1"/>
</dbReference>
<dbReference type="GO" id="GO:0004674">
    <property type="term" value="F:protein serine/threonine kinase activity"/>
    <property type="evidence" value="ECO:0007669"/>
    <property type="project" value="UniProtKB-KW"/>
</dbReference>
<evidence type="ECO:0000313" key="9">
    <source>
        <dbReference type="EMBL" id="PIA27717.1"/>
    </source>
</evidence>
<feature type="compositionally biased region" description="Polar residues" evidence="7">
    <location>
        <begin position="12"/>
        <end position="21"/>
    </location>
</feature>
<dbReference type="Pfam" id="PF00069">
    <property type="entry name" value="Pkinase"/>
    <property type="match status" value="1"/>
</dbReference>
<name>A0A2G5CA34_AQUCA</name>
<feature type="binding site" evidence="5">
    <location>
        <position position="123"/>
    </location>
    <ligand>
        <name>ATP</name>
        <dbReference type="ChEBI" id="CHEBI:30616"/>
    </ligand>
</feature>
<keyword evidence="6" id="KW-0723">Serine/threonine-protein kinase</keyword>
<feature type="domain" description="Protein kinase" evidence="8">
    <location>
        <begin position="96"/>
        <end position="369"/>
    </location>
</feature>
<evidence type="ECO:0000256" key="5">
    <source>
        <dbReference type="PROSITE-ProRule" id="PRU10141"/>
    </source>
</evidence>
<evidence type="ECO:0000256" key="4">
    <source>
        <dbReference type="ARBA" id="ARBA00022840"/>
    </source>
</evidence>
<dbReference type="InterPro" id="IPR051681">
    <property type="entry name" value="Ser/Thr_Kinases-Pseudokinases"/>
</dbReference>
<accession>A0A2G5CA34</accession>
<proteinExistence type="inferred from homology"/>
<dbReference type="EMBL" id="KZ305093">
    <property type="protein sequence ID" value="PIA27717.1"/>
    <property type="molecule type" value="Genomic_DNA"/>
</dbReference>
<sequence length="371" mass="41738">MLSEEKDRQQKKLFSQKQSPLAKSPGFSPKPSPLWRSSVSSPKPSPLKNSPALGVLKPNKQEKPEKPLTCCASCLGMRSPPSPVQTHHQTISSYQIKLHEQVGRGSTAIIYRGSWKGLEVAVKCMNPDFFYFTEGGVGFFLQEIETLSRQHHPFVLRLVGASLNPPQYGWVVTEFLTMTLKEWLHGKGNKRTKRSIPLPPLKERIAKALEVSQGMQYLHEQKPMLLHRDLKPSNIFMDHALHIRVADFGHARFLSDGEKALTGETGTYIYMAPEVIRHEPYNEKCDVFSYGVILNELITGEHPYIETTYGPTEIALGVSDAKLRPALPPDDGQHGELIDLICQSWDEDMSIRPSFAIITSTLKSIQERLIT</sequence>
<keyword evidence="2 5" id="KW-0547">Nucleotide-binding</keyword>
<keyword evidence="1" id="KW-0808">Transferase</keyword>
<gene>
    <name evidence="9" type="ORF">AQUCO_07600110v1</name>
</gene>
<dbReference type="Gene3D" id="3.30.200.20">
    <property type="entry name" value="Phosphorylase Kinase, domain 1"/>
    <property type="match status" value="1"/>
</dbReference>
<dbReference type="InterPro" id="IPR008271">
    <property type="entry name" value="Ser/Thr_kinase_AS"/>
</dbReference>
<dbReference type="InterPro" id="IPR017441">
    <property type="entry name" value="Protein_kinase_ATP_BS"/>
</dbReference>
<protein>
    <recommendedName>
        <fullName evidence="8">Protein kinase domain-containing protein</fullName>
    </recommendedName>
</protein>